<accession>A0A158SV41</accession>
<reference evidence="1 2" key="1">
    <citation type="submission" date="2014-05" db="EMBL/GenBank/DDBJ databases">
        <title>Methylome analysis of the phasevarions of Haemophilus influenzae.</title>
        <authorList>
            <person name="Atack J.M."/>
            <person name="Fox K.L."/>
            <person name="Power P.M."/>
            <person name="Clark T."/>
            <person name="Jurcisek J."/>
            <person name="Korlach J."/>
            <person name="Bakaletz L.O."/>
            <person name="Jennings M.P."/>
        </authorList>
    </citation>
    <scope>NUCLEOTIDE SEQUENCE [LARGE SCALE GENOMIC DNA]</scope>
    <source>
        <strain evidence="1 2">1209</strain>
    </source>
</reference>
<dbReference type="PATRIC" id="fig|727.582.peg.293"/>
<protein>
    <submittedName>
        <fullName evidence="1">Uncharacterized protein</fullName>
    </submittedName>
</protein>
<dbReference type="Proteomes" id="UP000050700">
    <property type="component" value="Unassembled WGS sequence"/>
</dbReference>
<name>A0A158SV41_HAEIF</name>
<gene>
    <name evidence="1" type="ORF">NTHI1209_00337</name>
</gene>
<proteinExistence type="predicted"/>
<evidence type="ECO:0000313" key="1">
    <source>
        <dbReference type="EMBL" id="KIS34735.1"/>
    </source>
</evidence>
<sequence>MVVPRSTDFGNLLPTRVEYATLLATVNFLL</sequence>
<dbReference type="EMBL" id="JMQP01000002">
    <property type="protein sequence ID" value="KIS34735.1"/>
    <property type="molecule type" value="Genomic_DNA"/>
</dbReference>
<dbReference type="AlphaFoldDB" id="A0A158SV41"/>
<evidence type="ECO:0000313" key="2">
    <source>
        <dbReference type="Proteomes" id="UP000050700"/>
    </source>
</evidence>
<comment type="caution">
    <text evidence="1">The sequence shown here is derived from an EMBL/GenBank/DDBJ whole genome shotgun (WGS) entry which is preliminary data.</text>
</comment>
<organism evidence="1 2">
    <name type="scientific">Haemophilus influenzae</name>
    <dbReference type="NCBI Taxonomy" id="727"/>
    <lineage>
        <taxon>Bacteria</taxon>
        <taxon>Pseudomonadati</taxon>
        <taxon>Pseudomonadota</taxon>
        <taxon>Gammaproteobacteria</taxon>
        <taxon>Pasteurellales</taxon>
        <taxon>Pasteurellaceae</taxon>
        <taxon>Haemophilus</taxon>
    </lineage>
</organism>